<feature type="transmembrane region" description="Helical" evidence="1">
    <location>
        <begin position="6"/>
        <end position="29"/>
    </location>
</feature>
<comment type="caution">
    <text evidence="2">The sequence shown here is derived from an EMBL/GenBank/DDBJ whole genome shotgun (WGS) entry which is preliminary data.</text>
</comment>
<reference evidence="2 3" key="1">
    <citation type="journal article" date="2025" name="Microbiol. Resour. Announc.">
        <title>Draft genome sequences for Neonectria magnoliae and Neonectria punicea, canker pathogens of Liriodendron tulipifera and Acer saccharum in West Virginia.</title>
        <authorList>
            <person name="Petronek H.M."/>
            <person name="Kasson M.T."/>
            <person name="Metheny A.M."/>
            <person name="Stauder C.M."/>
            <person name="Lovett B."/>
            <person name="Lynch S.C."/>
            <person name="Garnas J.R."/>
            <person name="Kasson L.R."/>
            <person name="Stajich J.E."/>
        </authorList>
    </citation>
    <scope>NUCLEOTIDE SEQUENCE [LARGE SCALE GENOMIC DNA]</scope>
    <source>
        <strain evidence="2 3">NRRL 64651</strain>
    </source>
</reference>
<evidence type="ECO:0000313" key="3">
    <source>
        <dbReference type="Proteomes" id="UP001498421"/>
    </source>
</evidence>
<gene>
    <name evidence="2" type="ORF">QQZ08_005168</name>
</gene>
<sequence length="86" mass="9336">MKKVCYGLALPGLIVTTTLVIHLPGNYIFIRLLRGSKHLTANTMVHWSTWLACAGSVTVVAYLVASGIPVFGGLVSLVEAHCQHYR</sequence>
<proteinExistence type="predicted"/>
<accession>A0ABR1I4I3</accession>
<evidence type="ECO:0000256" key="1">
    <source>
        <dbReference type="SAM" id="Phobius"/>
    </source>
</evidence>
<dbReference type="Proteomes" id="UP001498421">
    <property type="component" value="Unassembled WGS sequence"/>
</dbReference>
<keyword evidence="3" id="KW-1185">Reference proteome</keyword>
<feature type="transmembrane region" description="Helical" evidence="1">
    <location>
        <begin position="50"/>
        <end position="71"/>
    </location>
</feature>
<dbReference type="EMBL" id="JAZAVK010000043">
    <property type="protein sequence ID" value="KAK7428271.1"/>
    <property type="molecule type" value="Genomic_DNA"/>
</dbReference>
<keyword evidence="1" id="KW-0472">Membrane</keyword>
<protein>
    <submittedName>
        <fullName evidence="2">Uncharacterized protein</fullName>
    </submittedName>
</protein>
<organism evidence="2 3">
    <name type="scientific">Neonectria magnoliae</name>
    <dbReference type="NCBI Taxonomy" id="2732573"/>
    <lineage>
        <taxon>Eukaryota</taxon>
        <taxon>Fungi</taxon>
        <taxon>Dikarya</taxon>
        <taxon>Ascomycota</taxon>
        <taxon>Pezizomycotina</taxon>
        <taxon>Sordariomycetes</taxon>
        <taxon>Hypocreomycetidae</taxon>
        <taxon>Hypocreales</taxon>
        <taxon>Nectriaceae</taxon>
        <taxon>Neonectria</taxon>
    </lineage>
</organism>
<evidence type="ECO:0000313" key="2">
    <source>
        <dbReference type="EMBL" id="KAK7428271.1"/>
    </source>
</evidence>
<keyword evidence="1" id="KW-1133">Transmembrane helix</keyword>
<name>A0ABR1I4I3_9HYPO</name>
<keyword evidence="1" id="KW-0812">Transmembrane</keyword>